<name>A0A150P7X4_SORCE</name>
<dbReference type="PANTHER" id="PTHR43441:SF11">
    <property type="entry name" value="RIBOSOMAL-PROTEIN-SERINE ACETYLTRANSFERASE"/>
    <property type="match status" value="1"/>
</dbReference>
<proteinExistence type="predicted"/>
<reference evidence="2 3" key="1">
    <citation type="submission" date="2014-02" db="EMBL/GenBank/DDBJ databases">
        <title>The small core and large imbalanced accessory genome model reveals a collaborative survival strategy of Sorangium cellulosum strains in nature.</title>
        <authorList>
            <person name="Han K."/>
            <person name="Peng R."/>
            <person name="Blom J."/>
            <person name="Li Y.-Z."/>
        </authorList>
    </citation>
    <scope>NUCLEOTIDE SEQUENCE [LARGE SCALE GENOMIC DNA]</scope>
    <source>
        <strain evidence="2 3">So0157-25</strain>
    </source>
</reference>
<dbReference type="Pfam" id="PF13302">
    <property type="entry name" value="Acetyltransf_3"/>
    <property type="match status" value="1"/>
</dbReference>
<dbReference type="GO" id="GO:0005737">
    <property type="term" value="C:cytoplasm"/>
    <property type="evidence" value="ECO:0007669"/>
    <property type="project" value="TreeGrafter"/>
</dbReference>
<sequence>MLILPPRSEVRAHPIETERLILVPIDPSDGPELWLAVSGSRATLQRWLPWVQFHTDPAASVRFAEACAADWDHGRALRFVIRERAHRTLAGVVGLEACVHLHRSCELGYWLRREATGRGLMTEAARAALGFAFNHMGAHRVRVAAATDNHASLSVIGRLGFRFEGIARQAEWCDGRWLDHSVFALLATDPR</sequence>
<dbReference type="PROSITE" id="PS51186">
    <property type="entry name" value="GNAT"/>
    <property type="match status" value="1"/>
</dbReference>
<feature type="domain" description="N-acetyltransferase" evidence="1">
    <location>
        <begin position="37"/>
        <end position="179"/>
    </location>
</feature>
<dbReference type="SUPFAM" id="SSF55729">
    <property type="entry name" value="Acyl-CoA N-acyltransferases (Nat)"/>
    <property type="match status" value="1"/>
</dbReference>
<dbReference type="InterPro" id="IPR000182">
    <property type="entry name" value="GNAT_dom"/>
</dbReference>
<organism evidence="2 3">
    <name type="scientific">Sorangium cellulosum</name>
    <name type="common">Polyangium cellulosum</name>
    <dbReference type="NCBI Taxonomy" id="56"/>
    <lineage>
        <taxon>Bacteria</taxon>
        <taxon>Pseudomonadati</taxon>
        <taxon>Myxococcota</taxon>
        <taxon>Polyangia</taxon>
        <taxon>Polyangiales</taxon>
        <taxon>Polyangiaceae</taxon>
        <taxon>Sorangium</taxon>
    </lineage>
</organism>
<dbReference type="Proteomes" id="UP000075420">
    <property type="component" value="Unassembled WGS sequence"/>
</dbReference>
<dbReference type="InterPro" id="IPR016181">
    <property type="entry name" value="Acyl_CoA_acyltransferase"/>
</dbReference>
<protein>
    <submittedName>
        <fullName evidence="2">Ribosomal-protein-serine acetyltransferase</fullName>
    </submittedName>
</protein>
<dbReference type="GO" id="GO:0008999">
    <property type="term" value="F:protein-N-terminal-alanine acetyltransferase activity"/>
    <property type="evidence" value="ECO:0007669"/>
    <property type="project" value="TreeGrafter"/>
</dbReference>
<comment type="caution">
    <text evidence="2">The sequence shown here is derived from an EMBL/GenBank/DDBJ whole genome shotgun (WGS) entry which is preliminary data.</text>
</comment>
<evidence type="ECO:0000313" key="2">
    <source>
        <dbReference type="EMBL" id="KYF51785.1"/>
    </source>
</evidence>
<dbReference type="AlphaFoldDB" id="A0A150P7X4"/>
<evidence type="ECO:0000313" key="3">
    <source>
        <dbReference type="Proteomes" id="UP000075420"/>
    </source>
</evidence>
<gene>
    <name evidence="2" type="ORF">BE08_03190</name>
</gene>
<dbReference type="Gene3D" id="3.40.630.30">
    <property type="match status" value="1"/>
</dbReference>
<dbReference type="GO" id="GO:1990189">
    <property type="term" value="F:protein N-terminal-serine acetyltransferase activity"/>
    <property type="evidence" value="ECO:0007669"/>
    <property type="project" value="TreeGrafter"/>
</dbReference>
<dbReference type="EMBL" id="JELY01002714">
    <property type="protein sequence ID" value="KYF51785.1"/>
    <property type="molecule type" value="Genomic_DNA"/>
</dbReference>
<accession>A0A150P7X4</accession>
<evidence type="ECO:0000259" key="1">
    <source>
        <dbReference type="PROSITE" id="PS51186"/>
    </source>
</evidence>
<dbReference type="PANTHER" id="PTHR43441">
    <property type="entry name" value="RIBOSOMAL-PROTEIN-SERINE ACETYLTRANSFERASE"/>
    <property type="match status" value="1"/>
</dbReference>
<keyword evidence="2" id="KW-0808">Transferase</keyword>
<dbReference type="InterPro" id="IPR051908">
    <property type="entry name" value="Ribosomal_N-acetyltransferase"/>
</dbReference>